<evidence type="ECO:0000256" key="2">
    <source>
        <dbReference type="SAM" id="MobiDB-lite"/>
    </source>
</evidence>
<dbReference type="GO" id="GO:0008017">
    <property type="term" value="F:microtubule binding"/>
    <property type="evidence" value="ECO:0007669"/>
    <property type="project" value="InterPro"/>
</dbReference>
<sequence>STAIHREDVPVDRRLALDFSMLSLAMRDLQRGHRYIGHRASKLTHLLRDSLSPEGCAVVFCSVQGGHSTLNSTLATLQYCSQLADTVNNVDLLPLSGNLFNSALKSSRSVDRILGKDDAGHIPSSNDCSKHDNMVHAIKQSGSGITAQRPHGNIVDVAGIVDSKSSKSITPECQIYTSETTQQPLDNLYLGKSLNVGGKTHYFDFAGCCVNGRCLAADNSLNAFPGHVDLPLEADYGGRSVEQMTSTSLDSGRFEQIPVDDYRQRQICQKEFNHQLHLKETELAMLRSELEAYRAHDSSNWVGQEASRQDNYPPCCTCMSPSRTEGNSAPFVQIHHASTQTSETSDSASKSRAESPRDIKRLPKRQMNSEPSFAEKELQTFVSVINSNGRGDICARVNNVRGQLNRTYIGLESLSKKIADMSVRTASQRSISSTIC</sequence>
<dbReference type="GO" id="GO:0007018">
    <property type="term" value="P:microtubule-based movement"/>
    <property type="evidence" value="ECO:0007669"/>
    <property type="project" value="InterPro"/>
</dbReference>
<comment type="caution">
    <text evidence="1">Lacks conserved residue(s) required for the propagation of feature annotation.</text>
</comment>
<dbReference type="InterPro" id="IPR027417">
    <property type="entry name" value="P-loop_NTPase"/>
</dbReference>
<organism evidence="4">
    <name type="scientific">Spongospora subterranea</name>
    <dbReference type="NCBI Taxonomy" id="70186"/>
    <lineage>
        <taxon>Eukaryota</taxon>
        <taxon>Sar</taxon>
        <taxon>Rhizaria</taxon>
        <taxon>Endomyxa</taxon>
        <taxon>Phytomyxea</taxon>
        <taxon>Plasmodiophorida</taxon>
        <taxon>Plasmodiophoridae</taxon>
        <taxon>Spongospora</taxon>
    </lineage>
</organism>
<comment type="similarity">
    <text evidence="1">Belongs to the TRAFAC class myosin-kinesin ATPase superfamily. Kinesin family.</text>
</comment>
<proteinExistence type="inferred from homology"/>
<name>A0A0H5QHP6_9EUKA</name>
<evidence type="ECO:0000259" key="3">
    <source>
        <dbReference type="PROSITE" id="PS50067"/>
    </source>
</evidence>
<dbReference type="GO" id="GO:0005524">
    <property type="term" value="F:ATP binding"/>
    <property type="evidence" value="ECO:0007669"/>
    <property type="project" value="InterPro"/>
</dbReference>
<feature type="domain" description="Kinesin motor" evidence="3">
    <location>
        <begin position="1"/>
        <end position="86"/>
    </location>
</feature>
<evidence type="ECO:0000256" key="1">
    <source>
        <dbReference type="PROSITE-ProRule" id="PRU00283"/>
    </source>
</evidence>
<dbReference type="Gene3D" id="1.20.58.1980">
    <property type="match status" value="1"/>
</dbReference>
<accession>A0A0H5QHP6</accession>
<dbReference type="PROSITE" id="PS50067">
    <property type="entry name" value="KINESIN_MOTOR_2"/>
    <property type="match status" value="1"/>
</dbReference>
<dbReference type="EMBL" id="HACM01001113">
    <property type="protein sequence ID" value="CRZ01555.1"/>
    <property type="molecule type" value="Transcribed_RNA"/>
</dbReference>
<feature type="non-terminal residue" evidence="4">
    <location>
        <position position="1"/>
    </location>
</feature>
<dbReference type="InterPro" id="IPR001752">
    <property type="entry name" value="Kinesin_motor_dom"/>
</dbReference>
<feature type="compositionally biased region" description="Basic and acidic residues" evidence="2">
    <location>
        <begin position="349"/>
        <end position="361"/>
    </location>
</feature>
<feature type="region of interest" description="Disordered" evidence="2">
    <location>
        <begin position="338"/>
        <end position="371"/>
    </location>
</feature>
<protein>
    <recommendedName>
        <fullName evidence="3">Kinesin motor domain-containing protein</fullName>
    </recommendedName>
</protein>
<dbReference type="AlphaFoldDB" id="A0A0H5QHP6"/>
<dbReference type="SUPFAM" id="SSF52540">
    <property type="entry name" value="P-loop containing nucleoside triphosphate hydrolases"/>
    <property type="match status" value="1"/>
</dbReference>
<feature type="compositionally biased region" description="Polar residues" evidence="2">
    <location>
        <begin position="338"/>
        <end position="348"/>
    </location>
</feature>
<reference evidence="4" key="1">
    <citation type="submission" date="2015-04" db="EMBL/GenBank/DDBJ databases">
        <title>The genome sequence of the plant pathogenic Rhizarian Plasmodiophora brassicae reveals insights in its biotrophic life cycle and the origin of chitin synthesis.</title>
        <authorList>
            <person name="Schwelm A."/>
            <person name="Fogelqvist J."/>
            <person name="Knaust A."/>
            <person name="Julke S."/>
            <person name="Lilja T."/>
            <person name="Dhandapani V."/>
            <person name="Bonilla-Rosso G."/>
            <person name="Karlsson M."/>
            <person name="Shevchenko A."/>
            <person name="Choi S.R."/>
            <person name="Kim H.G."/>
            <person name="Park J.Y."/>
            <person name="Lim Y.P."/>
            <person name="Ludwig-Muller J."/>
            <person name="Dixelius C."/>
        </authorList>
    </citation>
    <scope>NUCLEOTIDE SEQUENCE</scope>
    <source>
        <tissue evidence="4">Potato root galls</tissue>
    </source>
</reference>
<dbReference type="Pfam" id="PF00225">
    <property type="entry name" value="Kinesin"/>
    <property type="match status" value="1"/>
</dbReference>
<evidence type="ECO:0000313" key="4">
    <source>
        <dbReference type="EMBL" id="CRZ01555.1"/>
    </source>
</evidence>
<dbReference type="GO" id="GO:0003777">
    <property type="term" value="F:microtubule motor activity"/>
    <property type="evidence" value="ECO:0007669"/>
    <property type="project" value="InterPro"/>
</dbReference>